<dbReference type="AlphaFoldDB" id="A0A1I2VX72"/>
<dbReference type="RefSeq" id="WP_090992824.1">
    <property type="nucleotide sequence ID" value="NZ_FOPP01000003.1"/>
</dbReference>
<dbReference type="Gene3D" id="2.60.120.10">
    <property type="entry name" value="Jelly Rolls"/>
    <property type="match status" value="1"/>
</dbReference>
<reference evidence="2 3" key="1">
    <citation type="submission" date="2016-10" db="EMBL/GenBank/DDBJ databases">
        <authorList>
            <person name="de Groot N.N."/>
        </authorList>
    </citation>
    <scope>NUCLEOTIDE SEQUENCE [LARGE SCALE GENOMIC DNA]</scope>
    <source>
        <strain evidence="2 3">DSM 18684</strain>
    </source>
</reference>
<gene>
    <name evidence="2" type="ORF">SAMN04489864_103324</name>
</gene>
<name>A0A1I2VX72_9SPHI</name>
<dbReference type="InterPro" id="IPR025499">
    <property type="entry name" value="KdgF"/>
</dbReference>
<dbReference type="Proteomes" id="UP000199666">
    <property type="component" value="Unassembled WGS sequence"/>
</dbReference>
<dbReference type="InterPro" id="IPR014710">
    <property type="entry name" value="RmlC-like_jellyroll"/>
</dbReference>
<organism evidence="2 3">
    <name type="scientific">Pedobacter insulae</name>
    <dbReference type="NCBI Taxonomy" id="414048"/>
    <lineage>
        <taxon>Bacteria</taxon>
        <taxon>Pseudomonadati</taxon>
        <taxon>Bacteroidota</taxon>
        <taxon>Sphingobacteriia</taxon>
        <taxon>Sphingobacteriales</taxon>
        <taxon>Sphingobacteriaceae</taxon>
        <taxon>Pedobacter</taxon>
    </lineage>
</organism>
<dbReference type="PIRSF" id="PIRSF029883">
    <property type="entry name" value="KdgF"/>
    <property type="match status" value="1"/>
</dbReference>
<protein>
    <submittedName>
        <fullName evidence="2">Cupin domain-containing protein</fullName>
    </submittedName>
</protein>
<dbReference type="InterPro" id="IPR013096">
    <property type="entry name" value="Cupin_2"/>
</dbReference>
<dbReference type="PANTHER" id="PTHR40112:SF1">
    <property type="entry name" value="H2HPP ISOMERASE"/>
    <property type="match status" value="1"/>
</dbReference>
<evidence type="ECO:0000259" key="1">
    <source>
        <dbReference type="Pfam" id="PF07883"/>
    </source>
</evidence>
<evidence type="ECO:0000313" key="3">
    <source>
        <dbReference type="Proteomes" id="UP000199666"/>
    </source>
</evidence>
<accession>A0A1I2VX72</accession>
<dbReference type="OrthoDB" id="9811153at2"/>
<proteinExistence type="predicted"/>
<dbReference type="Pfam" id="PF07883">
    <property type="entry name" value="Cupin_2"/>
    <property type="match status" value="1"/>
</dbReference>
<keyword evidence="3" id="KW-1185">Reference proteome</keyword>
<dbReference type="PANTHER" id="PTHR40112">
    <property type="entry name" value="H2HPP ISOMERASE"/>
    <property type="match status" value="1"/>
</dbReference>
<sequence>MNYIELTDKALISDNDLSWDDLGGGIKRKIMAHNEQLMLVKVAFEKGAIGTLHQHPHLQMSYVAEGSFDVTVGDHKKVLKKGDVFFAVSNIVHGVVCTEEGLLIDVFNPAREDFL</sequence>
<dbReference type="EMBL" id="FOPP01000003">
    <property type="protein sequence ID" value="SFG93662.1"/>
    <property type="molecule type" value="Genomic_DNA"/>
</dbReference>
<dbReference type="CDD" id="cd02238">
    <property type="entry name" value="cupin_KdgF"/>
    <property type="match status" value="1"/>
</dbReference>
<evidence type="ECO:0000313" key="2">
    <source>
        <dbReference type="EMBL" id="SFG93662.1"/>
    </source>
</evidence>
<dbReference type="InterPro" id="IPR011051">
    <property type="entry name" value="RmlC_Cupin_sf"/>
</dbReference>
<feature type="domain" description="Cupin type-2" evidence="1">
    <location>
        <begin position="42"/>
        <end position="100"/>
    </location>
</feature>
<dbReference type="SUPFAM" id="SSF51182">
    <property type="entry name" value="RmlC-like cupins"/>
    <property type="match status" value="1"/>
</dbReference>
<dbReference type="STRING" id="414048.SAMN04489864_103324"/>
<dbReference type="InterPro" id="IPR052535">
    <property type="entry name" value="Bacilysin_H2HPP_isomerase"/>
</dbReference>